<evidence type="ECO:0000256" key="3">
    <source>
        <dbReference type="RuleBase" id="RU003939"/>
    </source>
</evidence>
<keyword evidence="5" id="KW-1185">Reference proteome</keyword>
<evidence type="ECO:0000256" key="1">
    <source>
        <dbReference type="ARBA" id="ARBA00010529"/>
    </source>
</evidence>
<dbReference type="Gene3D" id="4.10.520.10">
    <property type="entry name" value="IHF-like DNA-binding proteins"/>
    <property type="match status" value="1"/>
</dbReference>
<dbReference type="EMBL" id="GG693862">
    <property type="protein sequence ID" value="EES53459.1"/>
    <property type="molecule type" value="Genomic_DNA"/>
</dbReference>
<dbReference type="AlphaFoldDB" id="C6HV85"/>
<accession>C6HV85</accession>
<dbReference type="Proteomes" id="UP000009374">
    <property type="component" value="Unassembled WGS sequence"/>
</dbReference>
<dbReference type="PANTHER" id="PTHR33175">
    <property type="entry name" value="DNA-BINDING PROTEIN HU"/>
    <property type="match status" value="1"/>
</dbReference>
<dbReference type="SMART" id="SM00411">
    <property type="entry name" value="BHL"/>
    <property type="match status" value="1"/>
</dbReference>
<gene>
    <name evidence="4" type="ORF">UBAL3_78920049</name>
</gene>
<keyword evidence="2" id="KW-0238">DNA-binding</keyword>
<dbReference type="GO" id="GO:0030527">
    <property type="term" value="F:structural constituent of chromatin"/>
    <property type="evidence" value="ECO:0007669"/>
    <property type="project" value="InterPro"/>
</dbReference>
<proteinExistence type="inferred from homology"/>
<evidence type="ECO:0000313" key="5">
    <source>
        <dbReference type="Proteomes" id="UP000009374"/>
    </source>
</evidence>
<protein>
    <submittedName>
        <fullName evidence="4">Putative integration host factor, beta-subunit</fullName>
    </submittedName>
</protein>
<comment type="similarity">
    <text evidence="1 3">Belongs to the bacterial histone-like protein family.</text>
</comment>
<dbReference type="GO" id="GO:0003677">
    <property type="term" value="F:DNA binding"/>
    <property type="evidence" value="ECO:0007669"/>
    <property type="project" value="UniProtKB-KW"/>
</dbReference>
<dbReference type="GO" id="GO:0005829">
    <property type="term" value="C:cytosol"/>
    <property type="evidence" value="ECO:0007669"/>
    <property type="project" value="TreeGrafter"/>
</dbReference>
<name>C6HV85_9BACT</name>
<sequence>MTKSELIIRLARQFPGIRREDAREMLDLFLEAMKEGLRSGDTVELRDFGVLRIRSRSQRKARNPKTGEKVTVEARKVVYFKQSRTLKGRLL</sequence>
<evidence type="ECO:0000313" key="4">
    <source>
        <dbReference type="EMBL" id="EES53459.1"/>
    </source>
</evidence>
<dbReference type="InterPro" id="IPR000119">
    <property type="entry name" value="Hist_DNA-bd"/>
</dbReference>
<dbReference type="CDD" id="cd13836">
    <property type="entry name" value="IHF_B"/>
    <property type="match status" value="1"/>
</dbReference>
<reference evidence="4 5" key="1">
    <citation type="journal article" date="2009" name="Appl. Environ. Microbiol.">
        <title>Community genomic and proteomic analyses of chemoautotrophic iron-oxidizing "Leptospirillum rubarum" (Group II) and "Leptospirillum ferrodiazotrophum" (Group III) bacteria in acid mine drainage biofilms.</title>
        <authorList>
            <person name="Goltsman D.S."/>
            <person name="Denef V.J."/>
            <person name="Singer S.W."/>
            <person name="VerBerkmoes N.C."/>
            <person name="Lefsrud M."/>
            <person name="Mueller R.S."/>
            <person name="Dick G.J."/>
            <person name="Sun C.L."/>
            <person name="Wheeler K.E."/>
            <person name="Zemla A."/>
            <person name="Baker B.J."/>
            <person name="Hauser L."/>
            <person name="Land M."/>
            <person name="Shah M.B."/>
            <person name="Thelen M.P."/>
            <person name="Hettich R.L."/>
            <person name="Banfield J.F."/>
        </authorList>
    </citation>
    <scope>NUCLEOTIDE SEQUENCE [LARGE SCALE GENOMIC DNA]</scope>
</reference>
<dbReference type="PANTHER" id="PTHR33175:SF2">
    <property type="entry name" value="INTEGRATION HOST FACTOR SUBUNIT ALPHA"/>
    <property type="match status" value="1"/>
</dbReference>
<organism evidence="4 5">
    <name type="scientific">Leptospirillum ferrodiazotrophum</name>
    <dbReference type="NCBI Taxonomy" id="412449"/>
    <lineage>
        <taxon>Bacteria</taxon>
        <taxon>Pseudomonadati</taxon>
        <taxon>Nitrospirota</taxon>
        <taxon>Nitrospiria</taxon>
        <taxon>Nitrospirales</taxon>
        <taxon>Nitrospiraceae</taxon>
        <taxon>Leptospirillum</taxon>
    </lineage>
</organism>
<dbReference type="Pfam" id="PF00216">
    <property type="entry name" value="Bac_DNA_binding"/>
    <property type="match status" value="1"/>
</dbReference>
<dbReference type="PRINTS" id="PR01727">
    <property type="entry name" value="DNABINDINGHU"/>
</dbReference>
<evidence type="ECO:0000256" key="2">
    <source>
        <dbReference type="ARBA" id="ARBA00023125"/>
    </source>
</evidence>
<dbReference type="SUPFAM" id="SSF47729">
    <property type="entry name" value="IHF-like DNA-binding proteins"/>
    <property type="match status" value="1"/>
</dbReference>
<dbReference type="InterPro" id="IPR010992">
    <property type="entry name" value="IHF-like_DNA-bd_dom_sf"/>
</dbReference>